<organism evidence="2 3">
    <name type="scientific">Deinococcus oregonensis</name>
    <dbReference type="NCBI Taxonomy" id="1805970"/>
    <lineage>
        <taxon>Bacteria</taxon>
        <taxon>Thermotogati</taxon>
        <taxon>Deinococcota</taxon>
        <taxon>Deinococci</taxon>
        <taxon>Deinococcales</taxon>
        <taxon>Deinococcaceae</taxon>
        <taxon>Deinococcus</taxon>
    </lineage>
</organism>
<evidence type="ECO:0000256" key="1">
    <source>
        <dbReference type="SAM" id="Phobius"/>
    </source>
</evidence>
<dbReference type="EMBL" id="JBHLYR010000031">
    <property type="protein sequence ID" value="MFB9992501.1"/>
    <property type="molecule type" value="Genomic_DNA"/>
</dbReference>
<reference evidence="2 3" key="1">
    <citation type="submission" date="2024-09" db="EMBL/GenBank/DDBJ databases">
        <authorList>
            <person name="Sun Q."/>
            <person name="Mori K."/>
        </authorList>
    </citation>
    <scope>NUCLEOTIDE SEQUENCE [LARGE SCALE GENOMIC DNA]</scope>
    <source>
        <strain evidence="2 3">JCM 13503</strain>
    </source>
</reference>
<keyword evidence="3" id="KW-1185">Reference proteome</keyword>
<evidence type="ECO:0000313" key="2">
    <source>
        <dbReference type="EMBL" id="MFB9992501.1"/>
    </source>
</evidence>
<dbReference type="RefSeq" id="WP_380009483.1">
    <property type="nucleotide sequence ID" value="NZ_JBHLYR010000031.1"/>
</dbReference>
<name>A0ABV6B0U0_9DEIO</name>
<accession>A0ABV6B0U0</accession>
<keyword evidence="1" id="KW-0472">Membrane</keyword>
<keyword evidence="1" id="KW-1133">Transmembrane helix</keyword>
<sequence>MTFQEGFGRHAVRLKNWDEVLEEAPGAIQTASAASPELADDVNLPPANPAFLIDEEEEERKPMLGWEVRFSGIAALFFSTLVFMGFVLQH</sequence>
<comment type="caution">
    <text evidence="2">The sequence shown here is derived from an EMBL/GenBank/DDBJ whole genome shotgun (WGS) entry which is preliminary data.</text>
</comment>
<keyword evidence="1" id="KW-0812">Transmembrane</keyword>
<evidence type="ECO:0000313" key="3">
    <source>
        <dbReference type="Proteomes" id="UP001589733"/>
    </source>
</evidence>
<gene>
    <name evidence="2" type="ORF">ACFFLM_11035</name>
</gene>
<proteinExistence type="predicted"/>
<dbReference type="Proteomes" id="UP001589733">
    <property type="component" value="Unassembled WGS sequence"/>
</dbReference>
<feature type="transmembrane region" description="Helical" evidence="1">
    <location>
        <begin position="70"/>
        <end position="88"/>
    </location>
</feature>
<protein>
    <submittedName>
        <fullName evidence="2">Uncharacterized protein</fullName>
    </submittedName>
</protein>